<gene>
    <name evidence="5" type="ORF">GCM10023322_67200</name>
</gene>
<dbReference type="Pfam" id="PF01580">
    <property type="entry name" value="FtsK_SpoIIIE"/>
    <property type="match status" value="1"/>
</dbReference>
<comment type="caution">
    <text evidence="5">The sequence shown here is derived from an EMBL/GenBank/DDBJ whole genome shotgun (WGS) entry which is preliminary data.</text>
</comment>
<evidence type="ECO:0000256" key="1">
    <source>
        <dbReference type="ARBA" id="ARBA00022741"/>
    </source>
</evidence>
<dbReference type="InterPro" id="IPR002543">
    <property type="entry name" value="FtsK_dom"/>
</dbReference>
<reference evidence="6" key="1">
    <citation type="journal article" date="2019" name="Int. J. Syst. Evol. Microbiol.">
        <title>The Global Catalogue of Microorganisms (GCM) 10K type strain sequencing project: providing services to taxonomists for standard genome sequencing and annotation.</title>
        <authorList>
            <consortium name="The Broad Institute Genomics Platform"/>
            <consortium name="The Broad Institute Genome Sequencing Center for Infectious Disease"/>
            <person name="Wu L."/>
            <person name="Ma J."/>
        </authorList>
    </citation>
    <scope>NUCLEOTIDE SEQUENCE [LARGE SCALE GENOMIC DNA]</scope>
    <source>
        <strain evidence="6">JCM 18304</strain>
    </source>
</reference>
<dbReference type="EMBL" id="BAABJQ010000028">
    <property type="protein sequence ID" value="GAA5196981.1"/>
    <property type="molecule type" value="Genomic_DNA"/>
</dbReference>
<name>A0ABP9SLW1_9ACTN</name>
<dbReference type="PANTHER" id="PTHR22683:SF41">
    <property type="entry name" value="DNA TRANSLOCASE FTSK"/>
    <property type="match status" value="1"/>
</dbReference>
<dbReference type="RefSeq" id="WP_345636515.1">
    <property type="nucleotide sequence ID" value="NZ_BAABJQ010000028.1"/>
</dbReference>
<organism evidence="5 6">
    <name type="scientific">Rugosimonospora acidiphila</name>
    <dbReference type="NCBI Taxonomy" id="556531"/>
    <lineage>
        <taxon>Bacteria</taxon>
        <taxon>Bacillati</taxon>
        <taxon>Actinomycetota</taxon>
        <taxon>Actinomycetes</taxon>
        <taxon>Micromonosporales</taxon>
        <taxon>Micromonosporaceae</taxon>
        <taxon>Rugosimonospora</taxon>
    </lineage>
</organism>
<dbReference type="InterPro" id="IPR050206">
    <property type="entry name" value="FtsK/SpoIIIE/SftA"/>
</dbReference>
<sequence length="827" mass="87214">MARLRASIEHAAALHRRAAASAEAAGRGLDQVSGTDLDAAQRDIVVDLAAAAARLIPGWLGAPLDQAPPPAVPGAGAERPTHVRIGFARPLDDAEFPVVVPTAGHLVIDAERSDPRGDGLLRSVVLRLVAAHPAGTLRLRAVDPSGTVFAAFQALVPAGLMREPASDAAGLRAVLGEAEQWVRQPSRRYALLLAIARLPHSVDDSDLARIAALADSAQGTGLQLVVGGWPPEDPADGADAVPRSPLPHSTLVSLRRRYPLVSDPPMGSFGASGSLDVPVVLDPDPPASTVRSVCERIATHAESGSPTLTELLPDQLWQESSAEGLAVIVGRAGGNPLTLRLSDLTPHWLIGGRAGSGKTAFMVNVLYGLSTRYGPDQLTLYLLDLKEGGGFTEFVPTEGEPSWIPHARAVAVESDRDYGRAVLRELDAELTARADARQDGGPGRFADLRRGAELPRIVCVIDEFQVLVQANDGPARECLTLLESLARKGRSYGIHLILASRTARDVEALHARRDSLFGQFPVRIALPGGADVLDPRNQAAGPLGLGEAIVNTAGGLGGPAGASRAHERRMEFPDPYADPDIPVAVRHKLWEKRPDDHGPCVFYASAQAHLPAALPASRVRTAYLGRKIDVPLSLADFPLDGSPGRHLAVLGPSELGADLLDAAARSLAAQHRPGTAHFVIAPLIAAVEPVTARLAADLEAAGHHVTVDRSPQCPERDGYLFGFGLDGVPADATIDLSGVLRDGPANRVHVFGWWRGLRRFAEDTGGRSSPDAVAGLVLLNVPAADAAILLHEPGLGWQPRPNRALLHDRHSGSTEVIVPFIHGGRPA</sequence>
<dbReference type="InterPro" id="IPR027417">
    <property type="entry name" value="P-loop_NTPase"/>
</dbReference>
<evidence type="ECO:0000256" key="3">
    <source>
        <dbReference type="PROSITE-ProRule" id="PRU00289"/>
    </source>
</evidence>
<evidence type="ECO:0000313" key="6">
    <source>
        <dbReference type="Proteomes" id="UP001501570"/>
    </source>
</evidence>
<keyword evidence="1 3" id="KW-0547">Nucleotide-binding</keyword>
<feature type="domain" description="FtsK" evidence="4">
    <location>
        <begin position="334"/>
        <end position="531"/>
    </location>
</feature>
<evidence type="ECO:0000256" key="2">
    <source>
        <dbReference type="ARBA" id="ARBA00022840"/>
    </source>
</evidence>
<dbReference type="SUPFAM" id="SSF52540">
    <property type="entry name" value="P-loop containing nucleoside triphosphate hydrolases"/>
    <property type="match status" value="1"/>
</dbReference>
<evidence type="ECO:0000313" key="5">
    <source>
        <dbReference type="EMBL" id="GAA5196981.1"/>
    </source>
</evidence>
<protein>
    <submittedName>
        <fullName evidence="5">FtsK/SpoIIIE domain-containing protein</fullName>
    </submittedName>
</protein>
<dbReference type="PROSITE" id="PS50901">
    <property type="entry name" value="FTSK"/>
    <property type="match status" value="1"/>
</dbReference>
<dbReference type="Proteomes" id="UP001501570">
    <property type="component" value="Unassembled WGS sequence"/>
</dbReference>
<evidence type="ECO:0000259" key="4">
    <source>
        <dbReference type="PROSITE" id="PS50901"/>
    </source>
</evidence>
<accession>A0ABP9SLW1</accession>
<dbReference type="Gene3D" id="3.40.50.300">
    <property type="entry name" value="P-loop containing nucleotide triphosphate hydrolases"/>
    <property type="match status" value="1"/>
</dbReference>
<keyword evidence="6" id="KW-1185">Reference proteome</keyword>
<proteinExistence type="predicted"/>
<feature type="binding site" evidence="3">
    <location>
        <begin position="352"/>
        <end position="359"/>
    </location>
    <ligand>
        <name>ATP</name>
        <dbReference type="ChEBI" id="CHEBI:30616"/>
    </ligand>
</feature>
<keyword evidence="2 3" id="KW-0067">ATP-binding</keyword>
<dbReference type="PANTHER" id="PTHR22683">
    <property type="entry name" value="SPORULATION PROTEIN RELATED"/>
    <property type="match status" value="1"/>
</dbReference>